<organism evidence="3 4">
    <name type="scientific">Penaeus vannamei</name>
    <name type="common">Whiteleg shrimp</name>
    <name type="synonym">Litopenaeus vannamei</name>
    <dbReference type="NCBI Taxonomy" id="6689"/>
    <lineage>
        <taxon>Eukaryota</taxon>
        <taxon>Metazoa</taxon>
        <taxon>Ecdysozoa</taxon>
        <taxon>Arthropoda</taxon>
        <taxon>Crustacea</taxon>
        <taxon>Multicrustacea</taxon>
        <taxon>Malacostraca</taxon>
        <taxon>Eumalacostraca</taxon>
        <taxon>Eucarida</taxon>
        <taxon>Decapoda</taxon>
        <taxon>Dendrobranchiata</taxon>
        <taxon>Penaeoidea</taxon>
        <taxon>Penaeidae</taxon>
        <taxon>Penaeus</taxon>
    </lineage>
</organism>
<protein>
    <submittedName>
        <fullName evidence="3">Uncharacterized protein</fullName>
    </submittedName>
</protein>
<evidence type="ECO:0000256" key="2">
    <source>
        <dbReference type="SAM" id="Phobius"/>
    </source>
</evidence>
<keyword evidence="2" id="KW-1133">Transmembrane helix</keyword>
<evidence type="ECO:0000313" key="3">
    <source>
        <dbReference type="EMBL" id="ROT82192.1"/>
    </source>
</evidence>
<dbReference type="EMBL" id="QCYY01000863">
    <property type="protein sequence ID" value="ROT82192.1"/>
    <property type="molecule type" value="Genomic_DNA"/>
</dbReference>
<gene>
    <name evidence="3" type="ORF">C7M84_024646</name>
</gene>
<sequence>MTPYNRLFDNTGGVTAIAVHGSSAKAARESFGDVSCSQALRDESVEGEGGKGIYIGAKRKATAPIVSAMKSLLCCLLCIAVGVQGWVMPYGPRPMGPAPLFEPWWSMGVHPPSWMLGPRSPWWQEGLWEMSFNVGCTPLIIAQLACKHGTYVDSENKCKCSAGLNQICVKSDQDTRRCAANLECSSKTGRCVPVADALSTPFVGKEADRTDDLAFCARYGRRKSWHLAVSHICCPSSSSLSQHCPLTVPSPSPHYPLTVPSLSPHCPFNMFSLPPHCSFTVPSLTPHCPITALSPFLSPSPHCPLTIPSLSLHHPLTVPSLSPHHPLTVPSPSPHCPLLPSRYHMRAVCLPVHLPGLPRVQRSQRLGAGGLLRPVRGHLPVRCGLASTQISHLALIPNITQDPNDRTELNAIRWAKDLALEILHSILVSSPTTGRPESSRSSVPVIYD</sequence>
<dbReference type="AlphaFoldDB" id="A0A3R7QXN6"/>
<dbReference type="InterPro" id="IPR039672">
    <property type="entry name" value="MFS_2"/>
</dbReference>
<proteinExistence type="inferred from homology"/>
<evidence type="ECO:0000313" key="4">
    <source>
        <dbReference type="Proteomes" id="UP000283509"/>
    </source>
</evidence>
<dbReference type="PANTHER" id="PTHR11328">
    <property type="entry name" value="MAJOR FACILITATOR SUPERFAMILY DOMAIN-CONTAINING PROTEIN"/>
    <property type="match status" value="1"/>
</dbReference>
<comment type="caution">
    <text evidence="3">The sequence shown here is derived from an EMBL/GenBank/DDBJ whole genome shotgun (WGS) entry which is preliminary data.</text>
</comment>
<reference evidence="3 4" key="2">
    <citation type="submission" date="2019-01" db="EMBL/GenBank/DDBJ databases">
        <title>The decoding of complex shrimp genome reveals the adaptation for benthos swimmer, frequently molting mechanism and breeding impact on genome.</title>
        <authorList>
            <person name="Sun Y."/>
            <person name="Gao Y."/>
            <person name="Yu Y."/>
        </authorList>
    </citation>
    <scope>NUCLEOTIDE SEQUENCE [LARGE SCALE GENOMIC DNA]</scope>
    <source>
        <tissue evidence="3">Muscle</tissue>
    </source>
</reference>
<accession>A0A3R7QXN6</accession>
<reference evidence="3 4" key="1">
    <citation type="submission" date="2018-04" db="EMBL/GenBank/DDBJ databases">
        <authorList>
            <person name="Zhang X."/>
            <person name="Yuan J."/>
            <person name="Li F."/>
            <person name="Xiang J."/>
        </authorList>
    </citation>
    <scope>NUCLEOTIDE SEQUENCE [LARGE SCALE GENOMIC DNA]</scope>
    <source>
        <tissue evidence="3">Muscle</tissue>
    </source>
</reference>
<keyword evidence="2" id="KW-0812">Transmembrane</keyword>
<dbReference type="GO" id="GO:0008643">
    <property type="term" value="P:carbohydrate transport"/>
    <property type="evidence" value="ECO:0007669"/>
    <property type="project" value="InterPro"/>
</dbReference>
<comment type="similarity">
    <text evidence="1">Belongs to the major facilitator superfamily.</text>
</comment>
<feature type="transmembrane region" description="Helical" evidence="2">
    <location>
        <begin position="68"/>
        <end position="87"/>
    </location>
</feature>
<keyword evidence="4" id="KW-1185">Reference proteome</keyword>
<dbReference type="Proteomes" id="UP000283509">
    <property type="component" value="Unassembled WGS sequence"/>
</dbReference>
<dbReference type="PANTHER" id="PTHR11328:SF28">
    <property type="entry name" value="MAJOR FACILITATOR SUPERFAMILY DOMAIN-CONTAINING PROTEIN 12"/>
    <property type="match status" value="1"/>
</dbReference>
<dbReference type="GO" id="GO:0015293">
    <property type="term" value="F:symporter activity"/>
    <property type="evidence" value="ECO:0007669"/>
    <property type="project" value="InterPro"/>
</dbReference>
<name>A0A3R7QXN6_PENVA</name>
<keyword evidence="2" id="KW-0472">Membrane</keyword>
<evidence type="ECO:0000256" key="1">
    <source>
        <dbReference type="ARBA" id="ARBA00008335"/>
    </source>
</evidence>
<dbReference type="GO" id="GO:0005886">
    <property type="term" value="C:plasma membrane"/>
    <property type="evidence" value="ECO:0007669"/>
    <property type="project" value="TreeGrafter"/>
</dbReference>